<accession>A0A5S9R3N2</accession>
<dbReference type="OrthoDB" id="5189305at2"/>
<dbReference type="RefSeq" id="WP_159232869.1">
    <property type="nucleotide sequence ID" value="NZ_CACSIP010000029.1"/>
</dbReference>
<dbReference type="EMBL" id="CACSIP010000029">
    <property type="protein sequence ID" value="CAA0127329.1"/>
    <property type="molecule type" value="Genomic_DNA"/>
</dbReference>
<evidence type="ECO:0000313" key="2">
    <source>
        <dbReference type="Proteomes" id="UP000430146"/>
    </source>
</evidence>
<protein>
    <submittedName>
        <fullName evidence="1">Uncharacterized protein</fullName>
    </submittedName>
</protein>
<gene>
    <name evidence="1" type="ORF">AELLOGFF_05166</name>
</gene>
<dbReference type="AlphaFoldDB" id="A0A5S9R3N2"/>
<organism evidence="1 2">
    <name type="scientific">Mycolicibacterium vanbaalenii</name>
    <name type="common">Mycobacterium vanbaalenii</name>
    <dbReference type="NCBI Taxonomy" id="110539"/>
    <lineage>
        <taxon>Bacteria</taxon>
        <taxon>Bacillati</taxon>
        <taxon>Actinomycetota</taxon>
        <taxon>Actinomycetes</taxon>
        <taxon>Mycobacteriales</taxon>
        <taxon>Mycobacteriaceae</taxon>
        <taxon>Mycolicibacterium</taxon>
    </lineage>
</organism>
<sequence>MEVLPTRGDDALQTYRSVVWCIEVRDPAKILVDDSVGERTQGTVSAVAASYGCIFDCCYDDDEVDEIPYYQWMIRVPQAEHRRRTTEDIPRVIDAVRSALQSALPAPFDDWLCYPHAEISYSNAVSDYLRNAYADLLDVFDARFLPRRRDGAEALEPTATYYGDRLSDGSLVATYNLWLCEEPGGHRWSVLNVGLVPDVLPGVPVGRTRVAVDQPVLLAPRPTMHCTWTWMASLRVGGFNDHVGNPGVISTQPADGARYQWQAADPTRLADMIERDLRLLFPMMW</sequence>
<dbReference type="Proteomes" id="UP000430146">
    <property type="component" value="Unassembled WGS sequence"/>
</dbReference>
<proteinExistence type="predicted"/>
<reference evidence="1 2" key="1">
    <citation type="submission" date="2019-11" db="EMBL/GenBank/DDBJ databases">
        <authorList>
            <person name="Holert J."/>
        </authorList>
    </citation>
    <scope>NUCLEOTIDE SEQUENCE [LARGE SCALE GENOMIC DNA]</scope>
    <source>
        <strain evidence="1">BC8_1</strain>
    </source>
</reference>
<evidence type="ECO:0000313" key="1">
    <source>
        <dbReference type="EMBL" id="CAA0127329.1"/>
    </source>
</evidence>
<keyword evidence="2" id="KW-1185">Reference proteome</keyword>
<name>A0A5S9R3N2_MYCVN</name>